<dbReference type="EMBL" id="LGTC01000001">
    <property type="protein sequence ID" value="KNY29439.1"/>
    <property type="molecule type" value="Genomic_DNA"/>
</dbReference>
<dbReference type="AlphaFoldDB" id="A0A0L6JUP9"/>
<name>A0A0L6JUP9_9FIRM</name>
<keyword evidence="2" id="KW-0808">Transferase</keyword>
<dbReference type="eggNOG" id="COG2315">
    <property type="taxonomic scope" value="Bacteria"/>
</dbReference>
<dbReference type="InterPro" id="IPR038056">
    <property type="entry name" value="YjbR-like_sf"/>
</dbReference>
<dbReference type="SUPFAM" id="SSF55729">
    <property type="entry name" value="Acyl-CoA N-acyltransferases (Nat)"/>
    <property type="match status" value="1"/>
</dbReference>
<evidence type="ECO:0000259" key="1">
    <source>
        <dbReference type="PROSITE" id="PS51186"/>
    </source>
</evidence>
<evidence type="ECO:0000313" key="3">
    <source>
        <dbReference type="Proteomes" id="UP000036923"/>
    </source>
</evidence>
<dbReference type="Pfam" id="PF04237">
    <property type="entry name" value="YjbR"/>
    <property type="match status" value="1"/>
</dbReference>
<dbReference type="Gene3D" id="3.90.1150.30">
    <property type="match status" value="1"/>
</dbReference>
<comment type="caution">
    <text evidence="2">The sequence shown here is derived from an EMBL/GenBank/DDBJ whole genome shotgun (WGS) entry which is preliminary data.</text>
</comment>
<dbReference type="Proteomes" id="UP000036923">
    <property type="component" value="Unassembled WGS sequence"/>
</dbReference>
<dbReference type="InterPro" id="IPR058532">
    <property type="entry name" value="YjbR/MT2646/Rv2570-like"/>
</dbReference>
<organism evidence="2 3">
    <name type="scientific">Pseudobacteroides cellulosolvens ATCC 35603 = DSM 2933</name>
    <dbReference type="NCBI Taxonomy" id="398512"/>
    <lineage>
        <taxon>Bacteria</taxon>
        <taxon>Bacillati</taxon>
        <taxon>Bacillota</taxon>
        <taxon>Clostridia</taxon>
        <taxon>Eubacteriales</taxon>
        <taxon>Oscillospiraceae</taxon>
        <taxon>Pseudobacteroides</taxon>
    </lineage>
</organism>
<proteinExistence type="predicted"/>
<keyword evidence="3" id="KW-1185">Reference proteome</keyword>
<dbReference type="PANTHER" id="PTHR39173:SF1">
    <property type="entry name" value="ACETYLTRANSFERASE"/>
    <property type="match status" value="1"/>
</dbReference>
<evidence type="ECO:0000313" key="2">
    <source>
        <dbReference type="EMBL" id="KNY29439.1"/>
    </source>
</evidence>
<dbReference type="STRING" id="398512.Bccel_4713"/>
<sequence>MTMDEIINYCLSKPGAYIDFPFGSIPICVKVQKRLFAQMYPHKDDCKITLNCDRMTGEFYRNSYPDTVVRGYHCPRNLQPYFNTIHLNGMVSGDELKAMIDHSYSTVVRKLPKKLQKELELEGDNMTDITLELPTIEHESMANQFKDEFFENNERVINGSALFDQMDYKKWFDNNERNRNPATVSNDWVAASTFFAVRKSDNKIIGMIDVRHNLNNKFLADYGGHIGYAVRPSERRKGYATSMLKMALEYAKSLSLNRVMLGCYADNIASIKTIVKCGGKLTESKQYVDGKQMNVYWIEVK</sequence>
<accession>A0A0L6JUP9</accession>
<dbReference type="PANTHER" id="PTHR39173">
    <property type="entry name" value="ACETYLTRANSFERASE"/>
    <property type="match status" value="1"/>
</dbReference>
<dbReference type="eggNOG" id="COG3981">
    <property type="taxonomic scope" value="Bacteria"/>
</dbReference>
<protein>
    <submittedName>
        <fullName evidence="2">GCN5-related N-acetyltransferase</fullName>
    </submittedName>
</protein>
<dbReference type="InterPro" id="IPR016181">
    <property type="entry name" value="Acyl_CoA_acyltransferase"/>
</dbReference>
<dbReference type="GO" id="GO:0016747">
    <property type="term" value="F:acyltransferase activity, transferring groups other than amino-acyl groups"/>
    <property type="evidence" value="ECO:0007669"/>
    <property type="project" value="InterPro"/>
</dbReference>
<feature type="domain" description="N-acetyltransferase" evidence="1">
    <location>
        <begin position="157"/>
        <end position="301"/>
    </location>
</feature>
<dbReference type="PROSITE" id="PS51186">
    <property type="entry name" value="GNAT"/>
    <property type="match status" value="1"/>
</dbReference>
<dbReference type="InterPro" id="IPR000182">
    <property type="entry name" value="GNAT_dom"/>
</dbReference>
<dbReference type="PATRIC" id="fig|398512.5.peg.4940"/>
<dbReference type="Pfam" id="PF13302">
    <property type="entry name" value="Acetyltransf_3"/>
    <property type="match status" value="1"/>
</dbReference>
<gene>
    <name evidence="2" type="ORF">Bccel_4713</name>
</gene>
<dbReference type="SUPFAM" id="SSF142906">
    <property type="entry name" value="YjbR-like"/>
    <property type="match status" value="1"/>
</dbReference>
<dbReference type="CDD" id="cd04301">
    <property type="entry name" value="NAT_SF"/>
    <property type="match status" value="1"/>
</dbReference>
<reference evidence="3" key="1">
    <citation type="submission" date="2015-07" db="EMBL/GenBank/DDBJ databases">
        <title>Near-Complete Genome Sequence of the Cellulolytic Bacterium Bacteroides (Pseudobacteroides) cellulosolvens ATCC 35603.</title>
        <authorList>
            <person name="Dassa B."/>
            <person name="Utturkar S.M."/>
            <person name="Klingeman D.M."/>
            <person name="Hurt R.A."/>
            <person name="Keller M."/>
            <person name="Xu J."/>
            <person name="Reddy Y.H.K."/>
            <person name="Borovok I."/>
            <person name="Grinberg I.R."/>
            <person name="Lamed R."/>
            <person name="Zhivin O."/>
            <person name="Bayer E.A."/>
            <person name="Brown S.D."/>
        </authorList>
    </citation>
    <scope>NUCLEOTIDE SEQUENCE [LARGE SCALE GENOMIC DNA]</scope>
    <source>
        <strain evidence="3">DSM 2933</strain>
    </source>
</reference>
<dbReference type="Gene3D" id="3.40.630.30">
    <property type="match status" value="1"/>
</dbReference>